<reference evidence="1 2" key="1">
    <citation type="journal article" date="2024" name="Nat. Commun.">
        <title>Phylogenomics reveals the evolutionary origins of lichenization in chlorophyte algae.</title>
        <authorList>
            <person name="Puginier C."/>
            <person name="Libourel C."/>
            <person name="Otte J."/>
            <person name="Skaloud P."/>
            <person name="Haon M."/>
            <person name="Grisel S."/>
            <person name="Petersen M."/>
            <person name="Berrin J.G."/>
            <person name="Delaux P.M."/>
            <person name="Dal Grande F."/>
            <person name="Keller J."/>
        </authorList>
    </citation>
    <scope>NUCLEOTIDE SEQUENCE [LARGE SCALE GENOMIC DNA]</scope>
    <source>
        <strain evidence="1 2">SAG 2036</strain>
    </source>
</reference>
<gene>
    <name evidence="1" type="ORF">WJX73_004086</name>
</gene>
<dbReference type="PANTHER" id="PTHR44099:SF4">
    <property type="entry name" value="RABCONNECTIN-3B, ISOFORM A"/>
    <property type="match status" value="1"/>
</dbReference>
<evidence type="ECO:0000313" key="2">
    <source>
        <dbReference type="Proteomes" id="UP001465755"/>
    </source>
</evidence>
<protein>
    <submittedName>
        <fullName evidence="1">Uncharacterized protein</fullName>
    </submittedName>
</protein>
<dbReference type="PANTHER" id="PTHR44099">
    <property type="entry name" value="RABCONNECTIN-3B, ISOFORM A"/>
    <property type="match status" value="1"/>
</dbReference>
<dbReference type="InterPro" id="IPR049916">
    <property type="entry name" value="WDR72-like"/>
</dbReference>
<proteinExistence type="predicted"/>
<organism evidence="1 2">
    <name type="scientific">Symbiochloris irregularis</name>
    <dbReference type="NCBI Taxonomy" id="706552"/>
    <lineage>
        <taxon>Eukaryota</taxon>
        <taxon>Viridiplantae</taxon>
        <taxon>Chlorophyta</taxon>
        <taxon>core chlorophytes</taxon>
        <taxon>Trebouxiophyceae</taxon>
        <taxon>Trebouxiales</taxon>
        <taxon>Trebouxiaceae</taxon>
        <taxon>Symbiochloris</taxon>
    </lineage>
</organism>
<sequence>MQQRCCRCNPHHRVSTVPGTRVRRCRLGPSIRQAGSCSSLWLADNESLCAAARLLLAVGFDPQTFGLPDGPVSFAIYALLIAGGRYPGHVPASEASGLLKQALAEWRPMHSVTAAAACLLHPQAVPEELIAFTLPRALALACAAPAAGAAEAAAVLAQGLTASCGLLWKPYLGDLPTLLQRLTGVHESLHPAQHRHSSDGLQEMRPAVNGHANGSAQALSGEAHKAREQIAALLSALAGVDIALFLHLLGHRLAAGSIAHTHRASDSSPSMPSAATASGGFPVHALGSLLRLLQSKQGPEVVVPHLPLLASTLMQALDPGRAAMRRTCLQAVLAAVKVLCMRFPTVQYHAGTALLAVGRLPPPSLPSEEPISVYDMETGAKKRSLMFGRDGAGAGACTAVAFSASGASLAAWDAKRGLVSVWGLLPTWSRLLHRGPAALLPSQVVDASNEQLRTFGRLDHMGGLQWNLRWLKERKLTVTCNGRALDVPLQ</sequence>
<dbReference type="EMBL" id="JALJOQ010000024">
    <property type="protein sequence ID" value="KAK9808344.1"/>
    <property type="molecule type" value="Genomic_DNA"/>
</dbReference>
<dbReference type="GO" id="GO:0005737">
    <property type="term" value="C:cytoplasm"/>
    <property type="evidence" value="ECO:0007669"/>
    <property type="project" value="TreeGrafter"/>
</dbReference>
<evidence type="ECO:0000313" key="1">
    <source>
        <dbReference type="EMBL" id="KAK9808344.1"/>
    </source>
</evidence>
<dbReference type="Proteomes" id="UP001465755">
    <property type="component" value="Unassembled WGS sequence"/>
</dbReference>
<keyword evidence="2" id="KW-1185">Reference proteome</keyword>
<comment type="caution">
    <text evidence="1">The sequence shown here is derived from an EMBL/GenBank/DDBJ whole genome shotgun (WGS) entry which is preliminary data.</text>
</comment>
<accession>A0AAW1PFM1</accession>
<name>A0AAW1PFM1_9CHLO</name>
<dbReference type="AlphaFoldDB" id="A0AAW1PFM1"/>